<dbReference type="InterPro" id="IPR033966">
    <property type="entry name" value="RuBisCO"/>
</dbReference>
<proteinExistence type="inferred from homology"/>
<protein>
    <submittedName>
        <fullName evidence="4">Ribulose bisphosphate carboxylase large chain, N-terminal domain protein</fullName>
    </submittedName>
</protein>
<evidence type="ECO:0000259" key="2">
    <source>
        <dbReference type="Pfam" id="PF00016"/>
    </source>
</evidence>
<dbReference type="Gene3D" id="3.30.70.150">
    <property type="entry name" value="RuBisCO large subunit, N-terminal domain"/>
    <property type="match status" value="1"/>
</dbReference>
<keyword evidence="5" id="KW-1185">Reference proteome</keyword>
<evidence type="ECO:0000313" key="5">
    <source>
        <dbReference type="Proteomes" id="UP000017052"/>
    </source>
</evidence>
<dbReference type="InterPro" id="IPR036376">
    <property type="entry name" value="RuBisCO_lsu_C_sf"/>
</dbReference>
<dbReference type="GO" id="GO:0015977">
    <property type="term" value="P:carbon fixation"/>
    <property type="evidence" value="ECO:0007669"/>
    <property type="project" value="InterPro"/>
</dbReference>
<dbReference type="GO" id="GO:0016984">
    <property type="term" value="F:ribulose-bisphosphate carboxylase activity"/>
    <property type="evidence" value="ECO:0007669"/>
    <property type="project" value="InterPro"/>
</dbReference>
<dbReference type="SFLD" id="SFLDG00301">
    <property type="entry name" value="RuBisCO-like_proteins"/>
    <property type="match status" value="1"/>
</dbReference>
<dbReference type="Pfam" id="PF00016">
    <property type="entry name" value="RuBisCO_large"/>
    <property type="match status" value="1"/>
</dbReference>
<evidence type="ECO:0000259" key="3">
    <source>
        <dbReference type="Pfam" id="PF02788"/>
    </source>
</evidence>
<dbReference type="AlphaFoldDB" id="U2PVV3"/>
<dbReference type="Pfam" id="PF02788">
    <property type="entry name" value="RuBisCO_large_N"/>
    <property type="match status" value="1"/>
</dbReference>
<name>U2PVV3_9ACTN</name>
<gene>
    <name evidence="4" type="ORF">HMPREF0682_2711</name>
</gene>
<organism evidence="4 5">
    <name type="scientific">Propionibacterium acidifaciens F0233</name>
    <dbReference type="NCBI Taxonomy" id="553198"/>
    <lineage>
        <taxon>Bacteria</taxon>
        <taxon>Bacillati</taxon>
        <taxon>Actinomycetota</taxon>
        <taxon>Actinomycetes</taxon>
        <taxon>Propionibacteriales</taxon>
        <taxon>Propionibacteriaceae</taxon>
        <taxon>Propionibacterium</taxon>
    </lineage>
</organism>
<comment type="caution">
    <text evidence="4">The sequence shown here is derived from an EMBL/GenBank/DDBJ whole genome shotgun (WGS) entry which is preliminary data.</text>
</comment>
<accession>U2PVV3</accession>
<dbReference type="CDD" id="cd08205">
    <property type="entry name" value="RuBisCO_IV_RLP"/>
    <property type="match status" value="1"/>
</dbReference>
<dbReference type="InterPro" id="IPR036422">
    <property type="entry name" value="RuBisCO_lsu_N_sf"/>
</dbReference>
<dbReference type="SUPFAM" id="SSF54966">
    <property type="entry name" value="RuBisCO, large subunit, small (N-terminal) domain"/>
    <property type="match status" value="1"/>
</dbReference>
<dbReference type="PANTHER" id="PTHR42704">
    <property type="entry name" value="RIBULOSE BISPHOSPHATE CARBOXYLASE"/>
    <property type="match status" value="1"/>
</dbReference>
<feature type="domain" description="Ribulose bisphosphate carboxylase large subunit C-terminal" evidence="2">
    <location>
        <begin position="156"/>
        <end position="428"/>
    </location>
</feature>
<dbReference type="Gene3D" id="3.20.20.110">
    <property type="entry name" value="Ribulose bisphosphate carboxylase, large subunit, C-terminal domain"/>
    <property type="match status" value="1"/>
</dbReference>
<dbReference type="SUPFAM" id="SSF51649">
    <property type="entry name" value="RuBisCo, C-terminal domain"/>
    <property type="match status" value="1"/>
</dbReference>
<dbReference type="PANTHER" id="PTHR42704:SF17">
    <property type="entry name" value="RIBULOSE BISPHOSPHATE CARBOXYLASE LARGE CHAIN"/>
    <property type="match status" value="1"/>
</dbReference>
<reference evidence="4" key="1">
    <citation type="submission" date="2013-08" db="EMBL/GenBank/DDBJ databases">
        <authorList>
            <person name="Durkin A.S."/>
            <person name="Haft D.R."/>
            <person name="McCorrison J."/>
            <person name="Torralba M."/>
            <person name="Gillis M."/>
            <person name="Haft D.H."/>
            <person name="Methe B."/>
            <person name="Sutton G."/>
            <person name="Nelson K.E."/>
        </authorList>
    </citation>
    <scope>NUCLEOTIDE SEQUENCE [LARGE SCALE GENOMIC DNA]</scope>
    <source>
        <strain evidence="4">F0233</strain>
    </source>
</reference>
<sequence length="437" mass="45598">MGWVVAEAARRTGGRFVLPAQARSEHDVLATYCLVAPRGVDVVPLAQRFAVGQSLGTWVEVPGATDEMRRLYEGRVASIVAVPAADLTYQLPDEVSYLIQIAIPVANLGSDLAQLITTFLGNDASTSIRAKLVDLELPPELVDACGGPRFGTAGIRELTGVFDRPLVLNMIKPCTGLSPDAGAAVFYETALGGPDMIKDDELLGSTDFSPLVERVTAFTRAAERAAEVTGRQTLYIPNVTAQGTVLLDNARRAVDAGARAVMVAYGSVGLGMLAELSRTVGVPVLGHYAGSGMWSEGARSGMTAGLAAGFFPRLCGADLAVVNTPYGGYSMTRSSYLEVVNRLSLPMDGLRPTMPVVGGGVHAGVVELYLSELGPDVVLAPGGGVQGHPDGPAAGVRSILRAIEAWQANIPTDEYAAGFPELAAALAAFGYRKEGGI</sequence>
<dbReference type="OrthoDB" id="9764279at2"/>
<evidence type="ECO:0000256" key="1">
    <source>
        <dbReference type="RuleBase" id="RU003834"/>
    </source>
</evidence>
<dbReference type="SFLD" id="SFLDS00014">
    <property type="entry name" value="RuBisCO"/>
    <property type="match status" value="1"/>
</dbReference>
<evidence type="ECO:0000313" key="4">
    <source>
        <dbReference type="EMBL" id="ERK54635.1"/>
    </source>
</evidence>
<feature type="domain" description="Ribulose bisphosphate carboxylase large subunit ferrodoxin-like N-terminal" evidence="3">
    <location>
        <begin position="23"/>
        <end position="140"/>
    </location>
</feature>
<comment type="similarity">
    <text evidence="1">Belongs to the RuBisCO large chain family.</text>
</comment>
<dbReference type="GO" id="GO:0000287">
    <property type="term" value="F:magnesium ion binding"/>
    <property type="evidence" value="ECO:0007669"/>
    <property type="project" value="InterPro"/>
</dbReference>
<dbReference type="EMBL" id="ACVN02000209">
    <property type="protein sequence ID" value="ERK54635.1"/>
    <property type="molecule type" value="Genomic_DNA"/>
</dbReference>
<dbReference type="InterPro" id="IPR000685">
    <property type="entry name" value="RuBisCO_lsu_C"/>
</dbReference>
<dbReference type="Proteomes" id="UP000017052">
    <property type="component" value="Unassembled WGS sequence"/>
</dbReference>
<dbReference type="InterPro" id="IPR017443">
    <property type="entry name" value="RuBisCO_lsu_fd_N"/>
</dbReference>